<accession>A0AAV1U7I4</accession>
<dbReference type="AlphaFoldDB" id="A0AAV1U7I4"/>
<feature type="chain" id="PRO_5044021781" evidence="1">
    <location>
        <begin position="18"/>
        <end position="63"/>
    </location>
</feature>
<evidence type="ECO:0000313" key="2">
    <source>
        <dbReference type="EMBL" id="CAK7930470.1"/>
    </source>
</evidence>
<dbReference type="EMBL" id="CAKLBY020000167">
    <property type="protein sequence ID" value="CAK7930470.1"/>
    <property type="molecule type" value="Genomic_DNA"/>
</dbReference>
<evidence type="ECO:0000256" key="1">
    <source>
        <dbReference type="SAM" id="SignalP"/>
    </source>
</evidence>
<organism evidence="2 3">
    <name type="scientific">Peronospora matthiolae</name>
    <dbReference type="NCBI Taxonomy" id="2874970"/>
    <lineage>
        <taxon>Eukaryota</taxon>
        <taxon>Sar</taxon>
        <taxon>Stramenopiles</taxon>
        <taxon>Oomycota</taxon>
        <taxon>Peronosporomycetes</taxon>
        <taxon>Peronosporales</taxon>
        <taxon>Peronosporaceae</taxon>
        <taxon>Peronospora</taxon>
    </lineage>
</organism>
<comment type="caution">
    <text evidence="2">The sequence shown here is derived from an EMBL/GenBank/DDBJ whole genome shotgun (WGS) entry which is preliminary data.</text>
</comment>
<protein>
    <submittedName>
        <fullName evidence="2">Uncharacterized protein</fullName>
    </submittedName>
</protein>
<evidence type="ECO:0000313" key="3">
    <source>
        <dbReference type="Proteomes" id="UP001162060"/>
    </source>
</evidence>
<gene>
    <name evidence="2" type="ORF">PM001_LOCUS15620</name>
</gene>
<keyword evidence="1" id="KW-0732">Signal</keyword>
<name>A0AAV1U7I4_9STRA</name>
<feature type="signal peptide" evidence="1">
    <location>
        <begin position="1"/>
        <end position="17"/>
    </location>
</feature>
<sequence length="63" mass="6839">MKYVAGTVVAFFLGSFAETSLEVEQRLDEKGGNSSFNVEYDEQTGNTLSQLAAFAALPKHLPI</sequence>
<proteinExistence type="predicted"/>
<reference evidence="2" key="1">
    <citation type="submission" date="2024-01" db="EMBL/GenBank/DDBJ databases">
        <authorList>
            <person name="Webb A."/>
        </authorList>
    </citation>
    <scope>NUCLEOTIDE SEQUENCE</scope>
    <source>
        <strain evidence="2">Pm1</strain>
    </source>
</reference>
<dbReference type="Proteomes" id="UP001162060">
    <property type="component" value="Unassembled WGS sequence"/>
</dbReference>